<feature type="disulfide bond" evidence="5">
    <location>
        <begin position="305"/>
        <end position="332"/>
    </location>
</feature>
<dbReference type="Gene3D" id="2.10.70.10">
    <property type="entry name" value="Complement Module, domain 1"/>
    <property type="match status" value="5"/>
</dbReference>
<feature type="domain" description="Sushi" evidence="6">
    <location>
        <begin position="156"/>
        <end position="213"/>
    </location>
</feature>
<dbReference type="Pfam" id="PF00084">
    <property type="entry name" value="Sushi"/>
    <property type="match status" value="5"/>
</dbReference>
<reference evidence="7" key="3">
    <citation type="submission" date="2025-09" db="UniProtKB">
        <authorList>
            <consortium name="Ensembl"/>
        </authorList>
    </citation>
    <scope>IDENTIFICATION</scope>
</reference>
<feature type="domain" description="Sushi" evidence="6">
    <location>
        <begin position="335"/>
        <end position="394"/>
    </location>
</feature>
<keyword evidence="1 5" id="KW-0768">Sushi</keyword>
<dbReference type="FunFam" id="2.10.70.10:FF:000014">
    <property type="entry name" value="Membrane cofactor protein"/>
    <property type="match status" value="3"/>
</dbReference>
<evidence type="ECO:0000256" key="4">
    <source>
        <dbReference type="ARBA" id="ARBA00023157"/>
    </source>
</evidence>
<feature type="domain" description="Sushi" evidence="6">
    <location>
        <begin position="214"/>
        <end position="274"/>
    </location>
</feature>
<evidence type="ECO:0000256" key="2">
    <source>
        <dbReference type="ARBA" id="ARBA00022729"/>
    </source>
</evidence>
<evidence type="ECO:0000256" key="1">
    <source>
        <dbReference type="ARBA" id="ARBA00022659"/>
    </source>
</evidence>
<dbReference type="AlphaFoldDB" id="A0A4W6FMG0"/>
<dbReference type="Ensembl" id="ENSLCAT00010053085.1">
    <property type="protein sequence ID" value="ENSLCAP00010051743.1"/>
    <property type="gene ID" value="ENSLCAG00010024090.1"/>
</dbReference>
<evidence type="ECO:0000256" key="3">
    <source>
        <dbReference type="ARBA" id="ARBA00022737"/>
    </source>
</evidence>
<feature type="disulfide bond" evidence="5">
    <location>
        <begin position="216"/>
        <end position="259"/>
    </location>
</feature>
<feature type="disulfide bond" evidence="5">
    <location>
        <begin position="126"/>
        <end position="153"/>
    </location>
</feature>
<comment type="caution">
    <text evidence="5">Lacks conserved residue(s) required for the propagation of feature annotation.</text>
</comment>
<feature type="disulfide bond" evidence="5">
    <location>
        <begin position="245"/>
        <end position="272"/>
    </location>
</feature>
<name>A0A4W6FMG0_LATCA</name>
<evidence type="ECO:0000256" key="5">
    <source>
        <dbReference type="PROSITE-ProRule" id="PRU00302"/>
    </source>
</evidence>
<keyword evidence="4 5" id="KW-1015">Disulfide bond</keyword>
<dbReference type="InterPro" id="IPR051277">
    <property type="entry name" value="SEZ6_CSMD_C4BPB_Regulators"/>
</dbReference>
<keyword evidence="2" id="KW-0732">Signal</keyword>
<evidence type="ECO:0000313" key="7">
    <source>
        <dbReference type="Ensembl" id="ENSLCAP00010051743.1"/>
    </source>
</evidence>
<reference evidence="8" key="1">
    <citation type="submission" date="2015-09" db="EMBL/GenBank/DDBJ databases">
        <authorList>
            <person name="Sai Rama Sridatta P."/>
        </authorList>
    </citation>
    <scope>NUCLEOTIDE SEQUENCE [LARGE SCALE GENOMIC DNA]</scope>
</reference>
<reference evidence="7" key="2">
    <citation type="submission" date="2025-08" db="UniProtKB">
        <authorList>
            <consortium name="Ensembl"/>
        </authorList>
    </citation>
    <scope>IDENTIFICATION</scope>
</reference>
<dbReference type="SMART" id="SM00032">
    <property type="entry name" value="CCP"/>
    <property type="match status" value="5"/>
</dbReference>
<keyword evidence="3" id="KW-0677">Repeat</keyword>
<accession>A0A4W6FMG0</accession>
<dbReference type="GeneTree" id="ENSGT00940000154967"/>
<evidence type="ECO:0000259" key="6">
    <source>
        <dbReference type="PROSITE" id="PS50923"/>
    </source>
</evidence>
<dbReference type="InterPro" id="IPR000436">
    <property type="entry name" value="Sushi_SCR_CCP_dom"/>
</dbReference>
<dbReference type="PANTHER" id="PTHR45656:SF4">
    <property type="entry name" value="PROTEIN CBR-CLEC-78"/>
    <property type="match status" value="1"/>
</dbReference>
<dbReference type="InterPro" id="IPR035976">
    <property type="entry name" value="Sushi/SCR/CCP_sf"/>
</dbReference>
<protein>
    <recommendedName>
        <fullName evidence="6">Sushi domain-containing protein</fullName>
    </recommendedName>
</protein>
<organism evidence="7 8">
    <name type="scientific">Lates calcarifer</name>
    <name type="common">Barramundi</name>
    <name type="synonym">Holocentrus calcarifer</name>
    <dbReference type="NCBI Taxonomy" id="8187"/>
    <lineage>
        <taxon>Eukaryota</taxon>
        <taxon>Metazoa</taxon>
        <taxon>Chordata</taxon>
        <taxon>Craniata</taxon>
        <taxon>Vertebrata</taxon>
        <taxon>Euteleostomi</taxon>
        <taxon>Actinopterygii</taxon>
        <taxon>Neopterygii</taxon>
        <taxon>Teleostei</taxon>
        <taxon>Neoteleostei</taxon>
        <taxon>Acanthomorphata</taxon>
        <taxon>Carangaria</taxon>
        <taxon>Carangaria incertae sedis</taxon>
        <taxon>Centropomidae</taxon>
        <taxon>Lates</taxon>
    </lineage>
</organism>
<feature type="domain" description="Sushi" evidence="6">
    <location>
        <begin position="93"/>
        <end position="155"/>
    </location>
</feature>
<dbReference type="PROSITE" id="PS50923">
    <property type="entry name" value="SUSHI"/>
    <property type="match status" value="5"/>
</dbReference>
<dbReference type="PANTHER" id="PTHR45656">
    <property type="entry name" value="PROTEIN CBR-CLEC-78"/>
    <property type="match status" value="1"/>
</dbReference>
<proteinExistence type="predicted"/>
<dbReference type="SUPFAM" id="SSF57535">
    <property type="entry name" value="Complement control module/SCR domain"/>
    <property type="match status" value="5"/>
</dbReference>
<feature type="disulfide bond" evidence="5">
    <location>
        <begin position="365"/>
        <end position="392"/>
    </location>
</feature>
<dbReference type="CDD" id="cd00033">
    <property type="entry name" value="CCP"/>
    <property type="match status" value="5"/>
</dbReference>
<dbReference type="Proteomes" id="UP000314980">
    <property type="component" value="Unassembled WGS sequence"/>
</dbReference>
<sequence>MFFVCIKAPCLGLTKVCDFGLRTRSASLIIKPRLFPVKSDFTIVEEGRNQQSDSSHFVGNGSLTLVGLADSVMGLTSFLLLSSVALAITAQAQNCPVPEPGPNMNLKGNDILQNTFPDGTTVSFACDVGYQAAGGSPLITCNAGSWSPVRLKCQRKNCGSAGEVSHGQIDYPQDTLFGDTAVIICDQGYQLVGQNRLTCGKDGWEGRLPRCEAVTCRPPPMIEHGNYNPKKEEYYEYRDVVMYSCQNDYTLNGSKSLSCSENGNFMPDPPQCVVVECENPKIENAVRIEGPPPPYRYQYTVTYGCKSGYIMIGKGTLVCGIDGRWTPELPQCQSVECEDPKIENADRIEGLPPPYRPQARVRYQCKSGYTMIGQGTLVCGINGRWTPELPQCQSPVTPDPNGSSHSKTGIDCSGVALCGRSNTYSHLLCLLSLWTLAIQREKTRLSEKC</sequence>
<keyword evidence="8" id="KW-1185">Reference proteome</keyword>
<evidence type="ECO:0000313" key="8">
    <source>
        <dbReference type="Proteomes" id="UP000314980"/>
    </source>
</evidence>
<feature type="domain" description="Sushi" evidence="6">
    <location>
        <begin position="275"/>
        <end position="334"/>
    </location>
</feature>